<dbReference type="InterPro" id="IPR012337">
    <property type="entry name" value="RNaseH-like_sf"/>
</dbReference>
<dbReference type="InterPro" id="IPR036397">
    <property type="entry name" value="RNaseH_sf"/>
</dbReference>
<feature type="domain" description="3'-5' exonuclease" evidence="4">
    <location>
        <begin position="210"/>
        <end position="399"/>
    </location>
</feature>
<evidence type="ECO:0000313" key="6">
    <source>
        <dbReference type="Proteomes" id="UP000249402"/>
    </source>
</evidence>
<evidence type="ECO:0000256" key="2">
    <source>
        <dbReference type="ARBA" id="ARBA00022801"/>
    </source>
</evidence>
<dbReference type="SUPFAM" id="SSF53098">
    <property type="entry name" value="Ribonuclease H-like"/>
    <property type="match status" value="1"/>
</dbReference>
<dbReference type="InterPro" id="IPR051132">
    <property type="entry name" value="3-5_Exonuclease_domain"/>
</dbReference>
<dbReference type="GO" id="GO:0005634">
    <property type="term" value="C:nucleus"/>
    <property type="evidence" value="ECO:0007669"/>
    <property type="project" value="TreeGrafter"/>
</dbReference>
<gene>
    <name evidence="5" type="ORF">BO80DRAFT_121479</name>
</gene>
<dbReference type="EMBL" id="KZ824445">
    <property type="protein sequence ID" value="RAK99698.1"/>
    <property type="molecule type" value="Genomic_DNA"/>
</dbReference>
<reference evidence="5 6" key="1">
    <citation type="submission" date="2018-02" db="EMBL/GenBank/DDBJ databases">
        <title>The genomes of Aspergillus section Nigri reveals drivers in fungal speciation.</title>
        <authorList>
            <consortium name="DOE Joint Genome Institute"/>
            <person name="Vesth T.C."/>
            <person name="Nybo J."/>
            <person name="Theobald S."/>
            <person name="Brandl J."/>
            <person name="Frisvad J.C."/>
            <person name="Nielsen K.F."/>
            <person name="Lyhne E.K."/>
            <person name="Kogle M.E."/>
            <person name="Kuo A."/>
            <person name="Riley R."/>
            <person name="Clum A."/>
            <person name="Nolan M."/>
            <person name="Lipzen A."/>
            <person name="Salamov A."/>
            <person name="Henrissat B."/>
            <person name="Wiebenga A."/>
            <person name="De vries R.P."/>
            <person name="Grigoriev I.V."/>
            <person name="Mortensen U.H."/>
            <person name="Andersen M.R."/>
            <person name="Baker S.E."/>
        </authorList>
    </citation>
    <scope>NUCLEOTIDE SEQUENCE [LARGE SCALE GENOMIC DNA]</scope>
    <source>
        <strain evidence="5 6">CBS 121593</strain>
    </source>
</reference>
<keyword evidence="1" id="KW-0540">Nuclease</keyword>
<dbReference type="STRING" id="1448316.A0A395GXD7"/>
<keyword evidence="2" id="KW-0378">Hydrolase</keyword>
<name>A0A395GXD7_9EURO</name>
<dbReference type="CDD" id="cd06141">
    <property type="entry name" value="WRN_exo"/>
    <property type="match status" value="1"/>
</dbReference>
<dbReference type="GO" id="GO:0005737">
    <property type="term" value="C:cytoplasm"/>
    <property type="evidence" value="ECO:0007669"/>
    <property type="project" value="TreeGrafter"/>
</dbReference>
<proteinExistence type="predicted"/>
<dbReference type="InterPro" id="IPR002562">
    <property type="entry name" value="3'-5'_exonuclease_dom"/>
</dbReference>
<protein>
    <submittedName>
        <fullName evidence="5">Ribonuclease H-like protein</fullName>
    </submittedName>
</protein>
<dbReference type="GO" id="GO:0008408">
    <property type="term" value="F:3'-5' exonuclease activity"/>
    <property type="evidence" value="ECO:0007669"/>
    <property type="project" value="InterPro"/>
</dbReference>
<dbReference type="Gene3D" id="3.30.420.10">
    <property type="entry name" value="Ribonuclease H-like superfamily/Ribonuclease H"/>
    <property type="match status" value="1"/>
</dbReference>
<dbReference type="SMART" id="SM00474">
    <property type="entry name" value="35EXOc"/>
    <property type="match status" value="1"/>
</dbReference>
<feature type="region of interest" description="Disordered" evidence="3">
    <location>
        <begin position="85"/>
        <end position="104"/>
    </location>
</feature>
<dbReference type="Pfam" id="PF01612">
    <property type="entry name" value="DNA_pol_A_exo1"/>
    <property type="match status" value="1"/>
</dbReference>
<dbReference type="PANTHER" id="PTHR13620">
    <property type="entry name" value="3-5 EXONUCLEASE"/>
    <property type="match status" value="1"/>
</dbReference>
<dbReference type="RefSeq" id="XP_025574026.1">
    <property type="nucleotide sequence ID" value="XM_025713500.1"/>
</dbReference>
<keyword evidence="6" id="KW-1185">Reference proteome</keyword>
<evidence type="ECO:0000259" key="4">
    <source>
        <dbReference type="SMART" id="SM00474"/>
    </source>
</evidence>
<accession>A0A395GXD7</accession>
<sequence length="437" mass="48192">MSATVKSGGKCQLILSSYNLALLKAAMSCPSNKHVCTRSLHSLASMAARPSRSLRRPCALNREMAPNGLMTRYCSTVGNSATFPGSSKDVSHAHSQGLLQRDHSNNPVHSRALEATLSPVPTRESISSYQTSHHVDQQNITAPGRWETVSSTPAARPMAQQTMESKALARYSTPDFSVLLAGSLTRRPKPKPKFFSHNLRKSPKGKDVLVHYCKSLKTSEKIAQHFLNDKTLGFDMEWKAQASAFSGIKNNVSLIQIANQERIALFHIAKFPGKRPRDLVPPTLKQIIQNPDITKVGVSIKADCTRLHKFLGIEARGIFELSHLHKLIKYCHTDPGRINKRTVNLSEQVEEHLGLPLEKVDDVRCSNWAASLSYRQVQYAAADSYACVCLFHAMDAKRKALDPTPPLPAHADLDLPIQIVSEPAVATDNDDVEVVKS</sequence>
<dbReference type="GeneID" id="37218365"/>
<dbReference type="OrthoDB" id="1920326at2759"/>
<evidence type="ECO:0000256" key="3">
    <source>
        <dbReference type="SAM" id="MobiDB-lite"/>
    </source>
</evidence>
<evidence type="ECO:0000313" key="5">
    <source>
        <dbReference type="EMBL" id="RAK99698.1"/>
    </source>
</evidence>
<organism evidence="5 6">
    <name type="scientific">Aspergillus ibericus CBS 121593</name>
    <dbReference type="NCBI Taxonomy" id="1448316"/>
    <lineage>
        <taxon>Eukaryota</taxon>
        <taxon>Fungi</taxon>
        <taxon>Dikarya</taxon>
        <taxon>Ascomycota</taxon>
        <taxon>Pezizomycotina</taxon>
        <taxon>Eurotiomycetes</taxon>
        <taxon>Eurotiomycetidae</taxon>
        <taxon>Eurotiales</taxon>
        <taxon>Aspergillaceae</taxon>
        <taxon>Aspergillus</taxon>
        <taxon>Aspergillus subgen. Circumdati</taxon>
    </lineage>
</organism>
<evidence type="ECO:0000256" key="1">
    <source>
        <dbReference type="ARBA" id="ARBA00022722"/>
    </source>
</evidence>
<dbReference type="GO" id="GO:0003676">
    <property type="term" value="F:nucleic acid binding"/>
    <property type="evidence" value="ECO:0007669"/>
    <property type="project" value="InterPro"/>
</dbReference>
<dbReference type="FunFam" id="3.30.420.10:FF:000100">
    <property type="entry name" value="3'-5' exonuclease/helicase (Wrn), putative"/>
    <property type="match status" value="1"/>
</dbReference>
<dbReference type="AlphaFoldDB" id="A0A395GXD7"/>
<dbReference type="Proteomes" id="UP000249402">
    <property type="component" value="Unassembled WGS sequence"/>
</dbReference>
<dbReference type="VEuPathDB" id="FungiDB:BO80DRAFT_121479"/>
<dbReference type="PANTHER" id="PTHR13620:SF104">
    <property type="entry name" value="EXONUCLEASE 3'-5' DOMAIN-CONTAINING PROTEIN 2"/>
    <property type="match status" value="1"/>
</dbReference>
<dbReference type="GO" id="GO:0006139">
    <property type="term" value="P:nucleobase-containing compound metabolic process"/>
    <property type="evidence" value="ECO:0007669"/>
    <property type="project" value="InterPro"/>
</dbReference>